<evidence type="ECO:0000313" key="1">
    <source>
        <dbReference type="EMBL" id="GAY77549.1"/>
    </source>
</evidence>
<comment type="caution">
    <text evidence="1">The sequence shown here is derived from an EMBL/GenBank/DDBJ whole genome shotgun (WGS) entry which is preliminary data.</text>
</comment>
<dbReference type="AlphaFoldDB" id="A0A4Y1ZEV6"/>
<dbReference type="Proteomes" id="UP000319716">
    <property type="component" value="Unassembled WGS sequence"/>
</dbReference>
<proteinExistence type="predicted"/>
<organism evidence="1 2">
    <name type="scientific">Sporolactobacillus inulinus</name>
    <dbReference type="NCBI Taxonomy" id="2078"/>
    <lineage>
        <taxon>Bacteria</taxon>
        <taxon>Bacillati</taxon>
        <taxon>Bacillota</taxon>
        <taxon>Bacilli</taxon>
        <taxon>Bacillales</taxon>
        <taxon>Sporolactobacillaceae</taxon>
        <taxon>Sporolactobacillus</taxon>
    </lineage>
</organism>
<evidence type="ECO:0000313" key="2">
    <source>
        <dbReference type="Proteomes" id="UP000319716"/>
    </source>
</evidence>
<protein>
    <submittedName>
        <fullName evidence="1">Uncharacterized protein</fullName>
    </submittedName>
</protein>
<accession>A0A4Y1ZEV6</accession>
<dbReference type="EMBL" id="BEXB01000028">
    <property type="protein sequence ID" value="GAY77549.1"/>
    <property type="molecule type" value="Genomic_DNA"/>
</dbReference>
<gene>
    <name evidence="1" type="ORF">NBRC111894_3103</name>
</gene>
<name>A0A4Y1ZEV6_9BACL</name>
<sequence>MIHISREAFFTGERFIILILLFWQAEDAKALGRLRSGSVDRKPKETPQILACLRGLPDVRGRTLCEQLECCSCTTRPPRPVEVKGWAQPYLSSLIRVD</sequence>
<reference evidence="1 2" key="1">
    <citation type="submission" date="2017-11" db="EMBL/GenBank/DDBJ databases">
        <title>Draft Genome Sequence of Sporolactobacillus inulinus NBRC 111894 Isolated from Koso, a Japanese Sugar-Vegetable Fermented Beverage.</title>
        <authorList>
            <person name="Chiou T.Y."/>
            <person name="Oshima K."/>
            <person name="Suda W."/>
            <person name="Hattori M."/>
            <person name="Takahashi T."/>
        </authorList>
    </citation>
    <scope>NUCLEOTIDE SEQUENCE [LARGE SCALE GENOMIC DNA]</scope>
    <source>
        <strain evidence="1 2">NBRC111894</strain>
    </source>
</reference>